<proteinExistence type="predicted"/>
<accession>A0A409W738</accession>
<feature type="compositionally biased region" description="Polar residues" evidence="1">
    <location>
        <begin position="16"/>
        <end position="41"/>
    </location>
</feature>
<reference evidence="2 3" key="1">
    <citation type="journal article" date="2018" name="Evol. Lett.">
        <title>Horizontal gene cluster transfer increased hallucinogenic mushroom diversity.</title>
        <authorList>
            <person name="Reynolds H.T."/>
            <person name="Vijayakumar V."/>
            <person name="Gluck-Thaler E."/>
            <person name="Korotkin H.B."/>
            <person name="Matheny P.B."/>
            <person name="Slot J.C."/>
        </authorList>
    </citation>
    <scope>NUCLEOTIDE SEQUENCE [LARGE SCALE GENOMIC DNA]</scope>
    <source>
        <strain evidence="2 3">SRW20</strain>
    </source>
</reference>
<feature type="region of interest" description="Disordered" evidence="1">
    <location>
        <begin position="120"/>
        <end position="142"/>
    </location>
</feature>
<evidence type="ECO:0000256" key="1">
    <source>
        <dbReference type="SAM" id="MobiDB-lite"/>
    </source>
</evidence>
<name>A0A409W738_9AGAR</name>
<dbReference type="STRING" id="231916.A0A409W738"/>
<feature type="region of interest" description="Disordered" evidence="1">
    <location>
        <begin position="611"/>
        <end position="630"/>
    </location>
</feature>
<keyword evidence="3" id="KW-1185">Reference proteome</keyword>
<feature type="compositionally biased region" description="Basic residues" evidence="1">
    <location>
        <begin position="83"/>
        <end position="95"/>
    </location>
</feature>
<sequence length="630" mass="72962">MTGSDLPSDLHLSRPASMNTVPASRQNQTGASSIGPWSTSALPKPKARRHRGSSNVYNVRFTKERAATPVTFRHRTQSESKPKRPKSRLTKKNAKPRAIACNGDEVEKSQPLNFIYYRPPQIDTSQPQPEGIRNDPSRPTTSSIQERLFGPSTSDDWLPFGGGPLPPLIPPPRPSHVQLLAPKLGVTHREVETLPSAPFPISSSLLHDMHKVETELCQHRLVTVADIHRRRQNWMSESYLPPESLSFRANLAKLVSPLRRVRARTPFFHLPAHRIPVLWTLYRGLLRNAPDESVCLQLSKMPFSEPIYNQIKFRIRLLFRQNRFRTGTERTRAGLTQGFKYLDFFRRARDGDQHCQDVLERYSRLIDVKREKALTTRLLYEEMDWQDRRRNQPIMTGTFIPASFFNVPLPRLKPQPQATSMIILKRKKARQRRHDKRVQLEEDLADLRAEERFEHSLLVDHPRAFQPVFSEDAVEWRQPILDSIQLIRESQTREYERSQTPISSELKQQVFAARREKIRNKTHEKERERRGELTLSARVRQRKAPPAHILAKMTPEQKEMDKVARSLSEVGYVALVKRRLGYKLKDPDAGLELGEEENRELLDKAVEVIRAENQRKQVEEEENSKDPHPA</sequence>
<dbReference type="Proteomes" id="UP000284706">
    <property type="component" value="Unassembled WGS sequence"/>
</dbReference>
<evidence type="ECO:0000313" key="3">
    <source>
        <dbReference type="Proteomes" id="UP000284706"/>
    </source>
</evidence>
<evidence type="ECO:0000313" key="2">
    <source>
        <dbReference type="EMBL" id="PPQ74344.1"/>
    </source>
</evidence>
<protein>
    <submittedName>
        <fullName evidence="2">Uncharacterized protein</fullName>
    </submittedName>
</protein>
<dbReference type="OrthoDB" id="2571149at2759"/>
<gene>
    <name evidence="2" type="ORF">CVT26_000959</name>
</gene>
<dbReference type="InParanoid" id="A0A409W738"/>
<dbReference type="EMBL" id="NHYE01005347">
    <property type="protein sequence ID" value="PPQ74344.1"/>
    <property type="molecule type" value="Genomic_DNA"/>
</dbReference>
<comment type="caution">
    <text evidence="2">The sequence shown here is derived from an EMBL/GenBank/DDBJ whole genome shotgun (WGS) entry which is preliminary data.</text>
</comment>
<dbReference type="AlphaFoldDB" id="A0A409W738"/>
<feature type="region of interest" description="Disordered" evidence="1">
    <location>
        <begin position="1"/>
        <end position="97"/>
    </location>
</feature>
<organism evidence="2 3">
    <name type="scientific">Gymnopilus dilepis</name>
    <dbReference type="NCBI Taxonomy" id="231916"/>
    <lineage>
        <taxon>Eukaryota</taxon>
        <taxon>Fungi</taxon>
        <taxon>Dikarya</taxon>
        <taxon>Basidiomycota</taxon>
        <taxon>Agaricomycotina</taxon>
        <taxon>Agaricomycetes</taxon>
        <taxon>Agaricomycetidae</taxon>
        <taxon>Agaricales</taxon>
        <taxon>Agaricineae</taxon>
        <taxon>Hymenogastraceae</taxon>
        <taxon>Gymnopilus</taxon>
    </lineage>
</organism>